<dbReference type="EnsemblMetazoa" id="tetur38g00080.1">
    <property type="protein sequence ID" value="tetur38g00080.1"/>
    <property type="gene ID" value="tetur38g00080"/>
</dbReference>
<name>T1L4A2_TETUR</name>
<evidence type="ECO:0000313" key="1">
    <source>
        <dbReference type="EnsemblMetazoa" id="tetur38g00080.1"/>
    </source>
</evidence>
<keyword evidence="2" id="KW-1185">Reference proteome</keyword>
<reference evidence="2" key="1">
    <citation type="submission" date="2011-08" db="EMBL/GenBank/DDBJ databases">
        <authorList>
            <person name="Rombauts S."/>
        </authorList>
    </citation>
    <scope>NUCLEOTIDE SEQUENCE</scope>
    <source>
        <strain evidence="2">London</strain>
    </source>
</reference>
<dbReference type="HOGENOM" id="CLU_3392843_0_0_1"/>
<accession>T1L4A2</accession>
<dbReference type="EMBL" id="CAEY01001080">
    <property type="status" value="NOT_ANNOTATED_CDS"/>
    <property type="molecule type" value="Genomic_DNA"/>
</dbReference>
<dbReference type="AlphaFoldDB" id="T1L4A2"/>
<dbReference type="Proteomes" id="UP000015104">
    <property type="component" value="Unassembled WGS sequence"/>
</dbReference>
<reference evidence="1" key="2">
    <citation type="submission" date="2015-06" db="UniProtKB">
        <authorList>
            <consortium name="EnsemblMetazoa"/>
        </authorList>
    </citation>
    <scope>IDENTIFICATION</scope>
</reference>
<sequence length="32" mass="3755">MGYLGCFKTGRLIAFSFQFRLTHLKHQDGLLR</sequence>
<protein>
    <submittedName>
        <fullName evidence="1">Uncharacterized protein</fullName>
    </submittedName>
</protein>
<proteinExistence type="predicted"/>
<organism evidence="1 2">
    <name type="scientific">Tetranychus urticae</name>
    <name type="common">Two-spotted spider mite</name>
    <dbReference type="NCBI Taxonomy" id="32264"/>
    <lineage>
        <taxon>Eukaryota</taxon>
        <taxon>Metazoa</taxon>
        <taxon>Ecdysozoa</taxon>
        <taxon>Arthropoda</taxon>
        <taxon>Chelicerata</taxon>
        <taxon>Arachnida</taxon>
        <taxon>Acari</taxon>
        <taxon>Acariformes</taxon>
        <taxon>Trombidiformes</taxon>
        <taxon>Prostigmata</taxon>
        <taxon>Eleutherengona</taxon>
        <taxon>Raphignathae</taxon>
        <taxon>Tetranychoidea</taxon>
        <taxon>Tetranychidae</taxon>
        <taxon>Tetranychus</taxon>
    </lineage>
</organism>
<evidence type="ECO:0000313" key="2">
    <source>
        <dbReference type="Proteomes" id="UP000015104"/>
    </source>
</evidence>